<protein>
    <submittedName>
        <fullName evidence="1">Uncharacterized protein</fullName>
    </submittedName>
</protein>
<proteinExistence type="predicted"/>
<dbReference type="EMBL" id="CACRSL010000003">
    <property type="protein sequence ID" value="VYT08372.1"/>
    <property type="molecule type" value="Genomic_DNA"/>
</dbReference>
<evidence type="ECO:0000313" key="1">
    <source>
        <dbReference type="EMBL" id="VYT08372.1"/>
    </source>
</evidence>
<accession>A0A6N2TUP6</accession>
<gene>
    <name evidence="1" type="ORF">AULFYP135_01573</name>
</gene>
<organism evidence="1">
    <name type="scientific">uncultured Anaerotruncus sp</name>
    <dbReference type="NCBI Taxonomy" id="905011"/>
    <lineage>
        <taxon>Bacteria</taxon>
        <taxon>Bacillati</taxon>
        <taxon>Bacillota</taxon>
        <taxon>Clostridia</taxon>
        <taxon>Eubacteriales</taxon>
        <taxon>Oscillospiraceae</taxon>
        <taxon>Anaerotruncus</taxon>
        <taxon>environmental samples</taxon>
    </lineage>
</organism>
<name>A0A6N2TUP6_9FIRM</name>
<sequence length="152" mass="17033">MQTIDRGSFILGMTTAFCECVAGECKRAAFTPPCTPQDAALVKDEVERIITEQGCLYHFEENPELPEKSRVCWWVIAKFEDVLAGYRALRGRGLNVCWEFGAFAPYLGYNLAFGEGADKVKPRRREEKRGVDTVGRVLFPNGGWPPPKPEGM</sequence>
<reference evidence="1" key="1">
    <citation type="submission" date="2019-11" db="EMBL/GenBank/DDBJ databases">
        <authorList>
            <person name="Feng L."/>
        </authorList>
    </citation>
    <scope>NUCLEOTIDE SEQUENCE</scope>
    <source>
        <strain evidence="1">AundefinedLFYP135</strain>
    </source>
</reference>
<dbReference type="AlphaFoldDB" id="A0A6N2TUP6"/>